<feature type="transmembrane region" description="Helical" evidence="7">
    <location>
        <begin position="251"/>
        <end position="275"/>
    </location>
</feature>
<evidence type="ECO:0000259" key="8">
    <source>
        <dbReference type="PROSITE" id="PS50850"/>
    </source>
</evidence>
<comment type="similarity">
    <text evidence="2">Belongs to the major facilitator superfamily. TCR/Tet family.</text>
</comment>
<feature type="transmembrane region" description="Helical" evidence="7">
    <location>
        <begin position="388"/>
        <end position="408"/>
    </location>
</feature>
<feature type="region of interest" description="Disordered" evidence="6">
    <location>
        <begin position="1"/>
        <end position="23"/>
    </location>
</feature>
<reference evidence="9 10" key="1">
    <citation type="journal article" date="2008" name="Int. J. Syst. Evol. Microbiol.">
        <title>Leifsonia pindariensis sp. nov., isolated from the Pindari glacier of the Indian Himalayas, and emended description of the genus Leifsonia.</title>
        <authorList>
            <person name="Reddy G.S."/>
            <person name="Prabagaran S.R."/>
            <person name="Shivaji S."/>
        </authorList>
    </citation>
    <scope>NUCLEOTIDE SEQUENCE [LARGE SCALE GENOMIC DNA]</scope>
    <source>
        <strain evidence="9 10">PON 10</strain>
    </source>
</reference>
<comment type="caution">
    <text evidence="9">The sequence shown here is derived from an EMBL/GenBank/DDBJ whole genome shotgun (WGS) entry which is preliminary data.</text>
</comment>
<protein>
    <submittedName>
        <fullName evidence="9">MFS transporter</fullName>
    </submittedName>
</protein>
<feature type="transmembrane region" description="Helical" evidence="7">
    <location>
        <begin position="199"/>
        <end position="218"/>
    </location>
</feature>
<dbReference type="EMBL" id="MPZN01000046">
    <property type="protein sequence ID" value="PPL16424.1"/>
    <property type="molecule type" value="Genomic_DNA"/>
</dbReference>
<evidence type="ECO:0000256" key="4">
    <source>
        <dbReference type="ARBA" id="ARBA00022989"/>
    </source>
</evidence>
<feature type="domain" description="Major facilitator superfamily (MFS) profile" evidence="8">
    <location>
        <begin position="38"/>
        <end position="436"/>
    </location>
</feature>
<evidence type="ECO:0000313" key="10">
    <source>
        <dbReference type="Proteomes" id="UP000237755"/>
    </source>
</evidence>
<dbReference type="InterPro" id="IPR001958">
    <property type="entry name" value="Tet-R_TetA/multi-R_MdtG-like"/>
</dbReference>
<keyword evidence="5 7" id="KW-0472">Membrane</keyword>
<keyword evidence="3 7" id="KW-0812">Transmembrane</keyword>
<evidence type="ECO:0000256" key="2">
    <source>
        <dbReference type="ARBA" id="ARBA00007520"/>
    </source>
</evidence>
<evidence type="ECO:0000256" key="5">
    <source>
        <dbReference type="ARBA" id="ARBA00023136"/>
    </source>
</evidence>
<evidence type="ECO:0000256" key="3">
    <source>
        <dbReference type="ARBA" id="ARBA00022692"/>
    </source>
</evidence>
<dbReference type="InterPro" id="IPR011701">
    <property type="entry name" value="MFS"/>
</dbReference>
<dbReference type="PANTHER" id="PTHR23528:SF1">
    <property type="entry name" value="MAJOR FACILITATOR SUPERFAMILY (MFS) PROFILE DOMAIN-CONTAINING PROTEIN"/>
    <property type="match status" value="1"/>
</dbReference>
<organism evidence="9 10">
    <name type="scientific">Microterricola pindariensis</name>
    <dbReference type="NCBI Taxonomy" id="478010"/>
    <lineage>
        <taxon>Bacteria</taxon>
        <taxon>Bacillati</taxon>
        <taxon>Actinomycetota</taxon>
        <taxon>Actinomycetes</taxon>
        <taxon>Micrococcales</taxon>
        <taxon>Microbacteriaceae</taxon>
        <taxon>Microterricola</taxon>
    </lineage>
</organism>
<feature type="transmembrane region" description="Helical" evidence="7">
    <location>
        <begin position="80"/>
        <end position="99"/>
    </location>
</feature>
<dbReference type="Gene3D" id="1.20.1250.20">
    <property type="entry name" value="MFS general substrate transporter like domains"/>
    <property type="match status" value="2"/>
</dbReference>
<feature type="transmembrane region" description="Helical" evidence="7">
    <location>
        <begin position="287"/>
        <end position="309"/>
    </location>
</feature>
<evidence type="ECO:0000256" key="1">
    <source>
        <dbReference type="ARBA" id="ARBA00004651"/>
    </source>
</evidence>
<feature type="transmembrane region" description="Helical" evidence="7">
    <location>
        <begin position="37"/>
        <end position="60"/>
    </location>
</feature>
<sequence>MKRRVVSTTSPNPELADDGRTAVTSTGMHSPVATKRLLPSIAILSVFVFATYGAVLGILLPAQIATIDPDPVAKVANFGLVSSISFVFTLFAQPIVGAFSDRTRNRLGRRAPWMLIGAAVAMIFLLGMGGMQNVLLIAAFWAVIQVSMNAVQGPLSAVAPDRFPRSKRGVASAMAGVGMMLGGVLGTVVAAQFVSNIGVGYAVFGIAVLIVTALYVFFNKDYSSVGAVIEPWSWKNFLTGFWINPKKYPDFFWAFTARFLFILGYFVISAYSLYLLQDYIGMELEEAAGAAAMLAMAGLLPTMISIALAGWWSDKVGRRKVFIYAATVIMVISLIFPLIMPTFEGMLIMNIVSGFGFGFYMACDAALMTEVLPGDGVAAGKDLGILNVATNIPQALSPAVAGFIIIALGGYPSLFIFAMVAVTAAAFVLMPIKGVR</sequence>
<dbReference type="PRINTS" id="PR01035">
    <property type="entry name" value="TCRTETA"/>
</dbReference>
<dbReference type="PANTHER" id="PTHR23528">
    <property type="match status" value="1"/>
</dbReference>
<evidence type="ECO:0000313" key="9">
    <source>
        <dbReference type="EMBL" id="PPL16424.1"/>
    </source>
</evidence>
<keyword evidence="4 7" id="KW-1133">Transmembrane helix</keyword>
<name>A0ABX5AUT0_9MICO</name>
<feature type="transmembrane region" description="Helical" evidence="7">
    <location>
        <begin position="321"/>
        <end position="340"/>
    </location>
</feature>
<dbReference type="InterPro" id="IPR005829">
    <property type="entry name" value="Sugar_transporter_CS"/>
</dbReference>
<feature type="transmembrane region" description="Helical" evidence="7">
    <location>
        <begin position="111"/>
        <end position="128"/>
    </location>
</feature>
<dbReference type="InterPro" id="IPR036259">
    <property type="entry name" value="MFS_trans_sf"/>
</dbReference>
<dbReference type="SUPFAM" id="SSF103473">
    <property type="entry name" value="MFS general substrate transporter"/>
    <property type="match status" value="1"/>
</dbReference>
<evidence type="ECO:0000256" key="7">
    <source>
        <dbReference type="SAM" id="Phobius"/>
    </source>
</evidence>
<dbReference type="PROSITE" id="PS00216">
    <property type="entry name" value="SUGAR_TRANSPORT_1"/>
    <property type="match status" value="1"/>
</dbReference>
<dbReference type="PROSITE" id="PS50850">
    <property type="entry name" value="MFS"/>
    <property type="match status" value="1"/>
</dbReference>
<dbReference type="InterPro" id="IPR020846">
    <property type="entry name" value="MFS_dom"/>
</dbReference>
<proteinExistence type="inferred from homology"/>
<dbReference type="Proteomes" id="UP000237755">
    <property type="component" value="Unassembled WGS sequence"/>
</dbReference>
<dbReference type="Pfam" id="PF07690">
    <property type="entry name" value="MFS_1"/>
    <property type="match status" value="1"/>
</dbReference>
<comment type="subcellular location">
    <subcellularLocation>
        <location evidence="1">Cell membrane</location>
        <topology evidence="1">Multi-pass membrane protein</topology>
    </subcellularLocation>
</comment>
<feature type="transmembrane region" description="Helical" evidence="7">
    <location>
        <begin position="346"/>
        <end position="367"/>
    </location>
</feature>
<keyword evidence="10" id="KW-1185">Reference proteome</keyword>
<feature type="transmembrane region" description="Helical" evidence="7">
    <location>
        <begin position="170"/>
        <end position="193"/>
    </location>
</feature>
<gene>
    <name evidence="9" type="ORF">GY24_12730</name>
</gene>
<feature type="compositionally biased region" description="Polar residues" evidence="6">
    <location>
        <begin position="1"/>
        <end position="12"/>
    </location>
</feature>
<feature type="transmembrane region" description="Helical" evidence="7">
    <location>
        <begin position="414"/>
        <end position="432"/>
    </location>
</feature>
<evidence type="ECO:0000256" key="6">
    <source>
        <dbReference type="SAM" id="MobiDB-lite"/>
    </source>
</evidence>
<accession>A0ABX5AUT0</accession>